<dbReference type="Pfam" id="PF02714">
    <property type="entry name" value="RSN1_7TM"/>
    <property type="match status" value="1"/>
</dbReference>
<evidence type="ECO:0000259" key="11">
    <source>
        <dbReference type="Pfam" id="PF14703"/>
    </source>
</evidence>
<feature type="domain" description="CSC1/OSCA1-like cytosolic" evidence="11">
    <location>
        <begin position="199"/>
        <end position="357"/>
    </location>
</feature>
<feature type="transmembrane region" description="Helical" evidence="8">
    <location>
        <begin position="579"/>
        <end position="597"/>
    </location>
</feature>
<protein>
    <recommendedName>
        <fullName evidence="14">CSC1-like protein At3g54510</fullName>
    </recommendedName>
</protein>
<dbReference type="GO" id="GO:0005227">
    <property type="term" value="F:calcium-activated cation channel activity"/>
    <property type="evidence" value="ECO:0007669"/>
    <property type="project" value="InterPro"/>
</dbReference>
<feature type="transmembrane region" description="Helical" evidence="8">
    <location>
        <begin position="15"/>
        <end position="39"/>
    </location>
</feature>
<dbReference type="OrthoDB" id="1689567at2759"/>
<sequence length="726" mass="82459">MRKGSKLIDRKEMNAASLLASAGMNIGLALVVLSLFSVLKKQPCSAPVYFARRIARREALPLYPAFSLARLRPTASWISRAFRITEDEVLRIQGLDALVVLRLFKFGTKFFTVCSIIGLLILVPVNFTCQDGHSRSEFSYSMDAFTISNIGKGSNRLWIHFACLCFISFYILYLLYMENKVILVLRLQHIGNNRQRSDQFTVLVRGVPLCLEHKAYGCCVDHFFSKHHPFTYQSYKVVHDGKCIRKLLKLAYSLQHKIKKLRRKAVERPIKWLCLCDTFWLHIGDPKVHEESLQEVRQRIHLLQHENIINKKELPVAFVSFKSRCGAAFAAQTQQHIHPLLWTTEAAPEPRDVIWKNLAIPCHLLALYRTGIFIAALLLTVFFALPVTAVQGIAQFENLKKWFPPARAVQIIPGLSSFLTGCLPSVILNCFIYVIPYAMVYMASLEGYISHSGKQMRACSMVFYFLVGNVFFLSLLSGSLLQQIGESFTHPKDFPSHLASAVSAQSDFFITYILTDGLSGFSLEILQLGLVTWHVVRTCSFGQSIENDSYLFGFPYYRVIPIVSLAILIGMVYAVISPLLLPFLIIYFLLGYAVYVNQMQDVYDITYDTCGQYWPHIHHYLFVTIILMQITMIGFFGLKSKPGASVSTILLLLMTILFNEYCKIRFVPTFCHCPIKVAKENDDCDEREGELQANQEIAINAYHPPWMRPVSFAGDAAYMKPLVSSS</sequence>
<evidence type="ECO:0000256" key="1">
    <source>
        <dbReference type="ARBA" id="ARBA00004141"/>
    </source>
</evidence>
<dbReference type="PANTHER" id="PTHR13018">
    <property type="entry name" value="PROBABLE MEMBRANE PROTEIN DUF221-RELATED"/>
    <property type="match status" value="1"/>
</dbReference>
<dbReference type="AlphaFoldDB" id="A0A9E7EXD4"/>
<keyword evidence="7" id="KW-0406">Ion transport</keyword>
<dbReference type="InterPro" id="IPR045122">
    <property type="entry name" value="Csc1-like"/>
</dbReference>
<feature type="transmembrane region" description="Helical" evidence="8">
    <location>
        <begin position="157"/>
        <end position="176"/>
    </location>
</feature>
<evidence type="ECO:0000256" key="8">
    <source>
        <dbReference type="SAM" id="Phobius"/>
    </source>
</evidence>
<organism evidence="12 13">
    <name type="scientific">Musa troglodytarum</name>
    <name type="common">fe'i banana</name>
    <dbReference type="NCBI Taxonomy" id="320322"/>
    <lineage>
        <taxon>Eukaryota</taxon>
        <taxon>Viridiplantae</taxon>
        <taxon>Streptophyta</taxon>
        <taxon>Embryophyta</taxon>
        <taxon>Tracheophyta</taxon>
        <taxon>Spermatophyta</taxon>
        <taxon>Magnoliopsida</taxon>
        <taxon>Liliopsida</taxon>
        <taxon>Zingiberales</taxon>
        <taxon>Musaceae</taxon>
        <taxon>Musa</taxon>
    </lineage>
</organism>
<feature type="transmembrane region" description="Helical" evidence="8">
    <location>
        <begin position="414"/>
        <end position="440"/>
    </location>
</feature>
<dbReference type="InterPro" id="IPR003864">
    <property type="entry name" value="CSC1/OSCA1-like_7TM"/>
</dbReference>
<evidence type="ECO:0000256" key="3">
    <source>
        <dbReference type="ARBA" id="ARBA00022448"/>
    </source>
</evidence>
<dbReference type="Pfam" id="PF14703">
    <property type="entry name" value="PHM7_cyt"/>
    <property type="match status" value="1"/>
</dbReference>
<proteinExistence type="inferred from homology"/>
<evidence type="ECO:0000256" key="2">
    <source>
        <dbReference type="ARBA" id="ARBA00007779"/>
    </source>
</evidence>
<feature type="transmembrane region" description="Helical" evidence="8">
    <location>
        <begin position="556"/>
        <end position="574"/>
    </location>
</feature>
<evidence type="ECO:0000259" key="10">
    <source>
        <dbReference type="Pfam" id="PF13967"/>
    </source>
</evidence>
<keyword evidence="4 8" id="KW-0812">Transmembrane</keyword>
<feature type="transmembrane region" description="Helical" evidence="8">
    <location>
        <begin position="643"/>
        <end position="661"/>
    </location>
</feature>
<feature type="transmembrane region" description="Helical" evidence="8">
    <location>
        <begin position="110"/>
        <end position="127"/>
    </location>
</feature>
<evidence type="ECO:0000256" key="4">
    <source>
        <dbReference type="ARBA" id="ARBA00022692"/>
    </source>
</evidence>
<keyword evidence="6 8" id="KW-0472">Membrane</keyword>
<dbReference type="InterPro" id="IPR032880">
    <property type="entry name" value="CSC1/OSCA1-like_N"/>
</dbReference>
<keyword evidence="7" id="KW-0407">Ion channel</keyword>
<dbReference type="GO" id="GO:0005886">
    <property type="term" value="C:plasma membrane"/>
    <property type="evidence" value="ECO:0007669"/>
    <property type="project" value="TreeGrafter"/>
</dbReference>
<comment type="subcellular location">
    <subcellularLocation>
        <location evidence="1">Membrane</location>
        <topology evidence="1">Multi-pass membrane protein</topology>
    </subcellularLocation>
</comment>
<keyword evidence="13" id="KW-1185">Reference proteome</keyword>
<name>A0A9E7EXD4_9LILI</name>
<dbReference type="EMBL" id="CP097503">
    <property type="protein sequence ID" value="URD84836.1"/>
    <property type="molecule type" value="Genomic_DNA"/>
</dbReference>
<evidence type="ECO:0000256" key="7">
    <source>
        <dbReference type="ARBA" id="ARBA00023303"/>
    </source>
</evidence>
<evidence type="ECO:0000259" key="9">
    <source>
        <dbReference type="Pfam" id="PF02714"/>
    </source>
</evidence>
<dbReference type="InterPro" id="IPR027815">
    <property type="entry name" value="CSC1/OSCA1-like_cyt"/>
</dbReference>
<keyword evidence="3" id="KW-0813">Transport</keyword>
<evidence type="ECO:0000256" key="5">
    <source>
        <dbReference type="ARBA" id="ARBA00022989"/>
    </source>
</evidence>
<feature type="domain" description="CSC1/OSCA1-like N-terminal transmembrane" evidence="10">
    <location>
        <begin position="18"/>
        <end position="178"/>
    </location>
</feature>
<gene>
    <name evidence="12" type="ORF">MUK42_18597</name>
</gene>
<dbReference type="Pfam" id="PF13967">
    <property type="entry name" value="RSN1_TM"/>
    <property type="match status" value="1"/>
</dbReference>
<accession>A0A9E7EXD4</accession>
<evidence type="ECO:0008006" key="14">
    <source>
        <dbReference type="Google" id="ProtNLM"/>
    </source>
</evidence>
<feature type="transmembrane region" description="Helical" evidence="8">
    <location>
        <begin position="617"/>
        <end position="636"/>
    </location>
</feature>
<feature type="transmembrane region" description="Helical" evidence="8">
    <location>
        <begin position="461"/>
        <end position="481"/>
    </location>
</feature>
<dbReference type="Proteomes" id="UP001055439">
    <property type="component" value="Chromosome 10"/>
</dbReference>
<comment type="similarity">
    <text evidence="2">Belongs to the CSC1 (TC 1.A.17) family.</text>
</comment>
<keyword evidence="5 8" id="KW-1133">Transmembrane helix</keyword>
<feature type="transmembrane region" description="Helical" evidence="8">
    <location>
        <begin position="372"/>
        <end position="394"/>
    </location>
</feature>
<evidence type="ECO:0000256" key="6">
    <source>
        <dbReference type="ARBA" id="ARBA00023136"/>
    </source>
</evidence>
<evidence type="ECO:0000313" key="12">
    <source>
        <dbReference type="EMBL" id="URD84836.1"/>
    </source>
</evidence>
<feature type="domain" description="CSC1/OSCA1-like 7TM region" evidence="9">
    <location>
        <begin position="370"/>
        <end position="636"/>
    </location>
</feature>
<reference evidence="12" key="1">
    <citation type="submission" date="2022-05" db="EMBL/GenBank/DDBJ databases">
        <title>The Musa troglodytarum L. genome provides insights into the mechanism of non-climacteric behaviour and enrichment of carotenoids.</title>
        <authorList>
            <person name="Wang J."/>
        </authorList>
    </citation>
    <scope>NUCLEOTIDE SEQUENCE</scope>
    <source>
        <tissue evidence="12">Leaf</tissue>
    </source>
</reference>
<dbReference type="PANTHER" id="PTHR13018:SF141">
    <property type="entry name" value="OS01G0950900 PROTEIN"/>
    <property type="match status" value="1"/>
</dbReference>
<evidence type="ECO:0000313" key="13">
    <source>
        <dbReference type="Proteomes" id="UP001055439"/>
    </source>
</evidence>